<dbReference type="PROSITE" id="PS51736">
    <property type="entry name" value="RECOMBINASES_3"/>
    <property type="match status" value="1"/>
</dbReference>
<reference evidence="2 3" key="1">
    <citation type="submission" date="2024-03" db="EMBL/GenBank/DDBJ databases">
        <title>The Genome Sequence of Enterococcus sp. DIV2402.</title>
        <authorList>
            <consortium name="The Broad Institute Genomics Platform"/>
            <consortium name="The Broad Institute Microbial Omics Core"/>
            <consortium name="The Broad Institute Genomic Center for Infectious Diseases"/>
            <person name="Earl A."/>
            <person name="Manson A."/>
            <person name="Gilmore M."/>
            <person name="Schwartman J."/>
            <person name="Shea T."/>
            <person name="Abouelleil A."/>
            <person name="Cao P."/>
            <person name="Chapman S."/>
            <person name="Cusick C."/>
            <person name="Young S."/>
            <person name="Neafsey D."/>
            <person name="Nusbaum C."/>
            <person name="Birren B."/>
        </authorList>
    </citation>
    <scope>NUCLEOTIDE SEQUENCE [LARGE SCALE GENOMIC DNA]</scope>
    <source>
        <strain evidence="2 3">DIV2402</strain>
    </source>
</reference>
<dbReference type="InterPro" id="IPR006119">
    <property type="entry name" value="Resolv_N"/>
</dbReference>
<gene>
    <name evidence="2" type="ORF">DOK78_002020</name>
</gene>
<dbReference type="SUPFAM" id="SSF53041">
    <property type="entry name" value="Resolvase-like"/>
    <property type="match status" value="1"/>
</dbReference>
<dbReference type="EMBL" id="CP147251">
    <property type="protein sequence ID" value="WYJ77382.1"/>
    <property type="molecule type" value="Genomic_DNA"/>
</dbReference>
<evidence type="ECO:0000313" key="3">
    <source>
        <dbReference type="Proteomes" id="UP000664701"/>
    </source>
</evidence>
<dbReference type="InterPro" id="IPR036162">
    <property type="entry name" value="Resolvase-like_N_sf"/>
</dbReference>
<dbReference type="Gene3D" id="3.40.50.1390">
    <property type="entry name" value="Resolvase, N-terminal catalytic domain"/>
    <property type="match status" value="1"/>
</dbReference>
<evidence type="ECO:0000313" key="2">
    <source>
        <dbReference type="EMBL" id="WYJ77382.1"/>
    </source>
</evidence>
<protein>
    <submittedName>
        <fullName evidence="2">Resolvase</fullName>
    </submittedName>
</protein>
<evidence type="ECO:0000259" key="1">
    <source>
        <dbReference type="PROSITE" id="PS51736"/>
    </source>
</evidence>
<name>A0ABZ2SPE0_9ENTE</name>
<sequence length="57" mass="6479">MAEAIGNPVLDHFIKDLIIQILATIAEQERTESKRRQAQGIKIAKEKGIYNGRPKLY</sequence>
<organism evidence="2 3">
    <name type="scientific">Candidatus Enterococcus lowellii</name>
    <dbReference type="NCBI Taxonomy" id="2230877"/>
    <lineage>
        <taxon>Bacteria</taxon>
        <taxon>Bacillati</taxon>
        <taxon>Bacillota</taxon>
        <taxon>Bacilli</taxon>
        <taxon>Lactobacillales</taxon>
        <taxon>Enterococcaceae</taxon>
        <taxon>Enterococcus</taxon>
    </lineage>
</organism>
<keyword evidence="3" id="KW-1185">Reference proteome</keyword>
<feature type="domain" description="Resolvase/invertase-type recombinase catalytic" evidence="1">
    <location>
        <begin position="1"/>
        <end position="48"/>
    </location>
</feature>
<dbReference type="Proteomes" id="UP000664701">
    <property type="component" value="Chromosome"/>
</dbReference>
<proteinExistence type="predicted"/>
<accession>A0ABZ2SPE0</accession>